<evidence type="ECO:0000313" key="7">
    <source>
        <dbReference type="EMBL" id="VDM25994.1"/>
    </source>
</evidence>
<dbReference type="GO" id="GO:0140359">
    <property type="term" value="F:ABC-type transporter activity"/>
    <property type="evidence" value="ECO:0007669"/>
    <property type="project" value="InterPro"/>
</dbReference>
<dbReference type="InterPro" id="IPR013525">
    <property type="entry name" value="ABC2_TM"/>
</dbReference>
<feature type="transmembrane region" description="Helical" evidence="5">
    <location>
        <begin position="207"/>
        <end position="226"/>
    </location>
</feature>
<dbReference type="EMBL" id="UYWX01005855">
    <property type="protein sequence ID" value="VDM25994.1"/>
    <property type="molecule type" value="Genomic_DNA"/>
</dbReference>
<dbReference type="Pfam" id="PF12698">
    <property type="entry name" value="ABC2_membrane_3"/>
    <property type="match status" value="1"/>
</dbReference>
<keyword evidence="8" id="KW-1185">Reference proteome</keyword>
<reference evidence="7 8" key="1">
    <citation type="submission" date="2018-11" db="EMBL/GenBank/DDBJ databases">
        <authorList>
            <consortium name="Pathogen Informatics"/>
        </authorList>
    </citation>
    <scope>NUCLEOTIDE SEQUENCE [LARGE SCALE GENOMIC DNA]</scope>
</reference>
<feature type="domain" description="ABC-2 type transporter transmembrane" evidence="6">
    <location>
        <begin position="14"/>
        <end position="222"/>
    </location>
</feature>
<dbReference type="AlphaFoldDB" id="A0A3P7FB24"/>
<dbReference type="GO" id="GO:0016020">
    <property type="term" value="C:membrane"/>
    <property type="evidence" value="ECO:0007669"/>
    <property type="project" value="UniProtKB-SubCell"/>
</dbReference>
<evidence type="ECO:0000256" key="5">
    <source>
        <dbReference type="SAM" id="Phobius"/>
    </source>
</evidence>
<sequence>MISLILDLVKAVGIVFALSFISSSFSTFVIRERQCGFMAMQLLAGQSRVVYWGMSYLWDFVSIIVPITIIVIVFVIFNEQAYIGRDHVGAFIVLMLIYGLAITPLMYCFTFAFHVPSVAFVTLLAINIIIATITAVIYHMLDLISYENPSVEVAVQVLDKVFLIFPQFAFCRGLYELAKRYTIRQQGLEHLIDAYGIFDWRALTEKLVAMLIEAVVFSGLVLLISYTSGTGICEKCWRRLKKTRITMASGLDDDPRSTISDDVMEEIKRVENVSPLIYLPSL</sequence>
<dbReference type="Proteomes" id="UP000274429">
    <property type="component" value="Unassembled WGS sequence"/>
</dbReference>
<accession>A0A3P7FB24</accession>
<feature type="transmembrane region" description="Helical" evidence="5">
    <location>
        <begin position="89"/>
        <end position="113"/>
    </location>
</feature>
<keyword evidence="3 5" id="KW-1133">Transmembrane helix</keyword>
<evidence type="ECO:0000256" key="2">
    <source>
        <dbReference type="ARBA" id="ARBA00022692"/>
    </source>
</evidence>
<proteinExistence type="predicted"/>
<keyword evidence="2 5" id="KW-0812">Transmembrane</keyword>
<feature type="transmembrane region" description="Helical" evidence="5">
    <location>
        <begin position="12"/>
        <end position="30"/>
    </location>
</feature>
<comment type="subcellular location">
    <subcellularLocation>
        <location evidence="1">Membrane</location>
        <topology evidence="1">Multi-pass membrane protein</topology>
    </subcellularLocation>
</comment>
<evidence type="ECO:0000256" key="1">
    <source>
        <dbReference type="ARBA" id="ARBA00004141"/>
    </source>
</evidence>
<feature type="transmembrane region" description="Helical" evidence="5">
    <location>
        <begin position="50"/>
        <end position="77"/>
    </location>
</feature>
<evidence type="ECO:0000259" key="6">
    <source>
        <dbReference type="Pfam" id="PF12698"/>
    </source>
</evidence>
<feature type="transmembrane region" description="Helical" evidence="5">
    <location>
        <begin position="120"/>
        <end position="141"/>
    </location>
</feature>
<evidence type="ECO:0000256" key="3">
    <source>
        <dbReference type="ARBA" id="ARBA00022989"/>
    </source>
</evidence>
<gene>
    <name evidence="7" type="ORF">TTAC_LOCUS4983</name>
</gene>
<evidence type="ECO:0000256" key="4">
    <source>
        <dbReference type="ARBA" id="ARBA00023136"/>
    </source>
</evidence>
<protein>
    <recommendedName>
        <fullName evidence="6">ABC-2 type transporter transmembrane domain-containing protein</fullName>
    </recommendedName>
</protein>
<organism evidence="7 8">
    <name type="scientific">Hydatigena taeniaeformis</name>
    <name type="common">Feline tapeworm</name>
    <name type="synonym">Taenia taeniaeformis</name>
    <dbReference type="NCBI Taxonomy" id="6205"/>
    <lineage>
        <taxon>Eukaryota</taxon>
        <taxon>Metazoa</taxon>
        <taxon>Spiralia</taxon>
        <taxon>Lophotrochozoa</taxon>
        <taxon>Platyhelminthes</taxon>
        <taxon>Cestoda</taxon>
        <taxon>Eucestoda</taxon>
        <taxon>Cyclophyllidea</taxon>
        <taxon>Taeniidae</taxon>
        <taxon>Hydatigera</taxon>
    </lineage>
</organism>
<keyword evidence="4 5" id="KW-0472">Membrane</keyword>
<evidence type="ECO:0000313" key="8">
    <source>
        <dbReference type="Proteomes" id="UP000274429"/>
    </source>
</evidence>
<dbReference type="OrthoDB" id="10255969at2759"/>
<name>A0A3P7FB24_HYDTA</name>